<feature type="non-terminal residue" evidence="3">
    <location>
        <position position="5090"/>
    </location>
</feature>
<dbReference type="RefSeq" id="WP_354558687.1">
    <property type="nucleotide sequence ID" value="NZ_JBEPMB010000015.1"/>
</dbReference>
<dbReference type="SUPFAM" id="SSF51126">
    <property type="entry name" value="Pectin lyase-like"/>
    <property type="match status" value="1"/>
</dbReference>
<proteinExistence type="predicted"/>
<evidence type="ECO:0000313" key="4">
    <source>
        <dbReference type="Proteomes" id="UP001549047"/>
    </source>
</evidence>
<name>A0ABV2J630_9HYPH</name>
<feature type="signal peptide" evidence="2">
    <location>
        <begin position="1"/>
        <end position="40"/>
    </location>
</feature>
<accession>A0ABV2J630</accession>
<sequence>MRSQRSAKGRQAAIKSRLLCGSALASFAIISLATGSSAFGQDTGSPNSPGNTIAPDGRTATSLSVQGKVTDITTGTLAGGNAYNSFSTFGAAEGNTVNLHVPTGAGYLVNIVRSAPVDIQGTVNSYQNGSIGGNIVFADPYGLVVGKKGTINTGGLTIVTPTSATLDNVLNKAGQIDQGLAARMIEGNVPISPDGSVVISGKINAESYVKITAHDITVAGSEKEAKKAARQKAQFHATVNSSGMTEGGAIVVRNGSIKLVAAGDVNVGGKVHAKGPSGAVSIRAQGSVNIEKTARIKAGSKSNQVAVSTQSAPAISIEAGKTARIDGRLAVQAAHSATAGQIAVRAGNTIIGSTAAFVAKGRGTADGGTISIKSDIDTTVASGASFTASALGTGNGGFVEISAVGTDTIAAGVKFDLGSKSGKSGTILFDPTDLVIGGTSGSASIYSNGVNVVLDASNSITIAGVIDTRAYSGNHVTGLLSAAGVVSTGSSGSVTLTAPSITISGGAAIYADVNNSASTAYTAGDVKLTATATDLQAWAPSSATTGITIAGTITGADITASATSTSSVSLLASTTNIASTVGRTVFGLLTGINGGYLGSSATANVSVLSGASIRGSGAVTLSASGSETASDIHIVPASGLFQQLIGAAIVVGETNASVSANIASGATIYSGGKLTVSAVNSATLSVNAQVFSTNTAADSAFAYSTGTIRTNASIDSGANISQAGSVAVAAQNTNNFSTAASANAMGNGNAGVSVAVSNINTYATAKLGANVTTAGNVDVYSGSNTTANVVRASTTVGNDFAGDTFSTIVSESSFLTDVFGPGGYFQAGKAGQAAANGGMSETSKGGITLGLNLGSQSSEASLTAPNVSATGSVGVVSLLTDAGIRSDASSQVNSSSDPSPLNPSASTAVSMAVAVAQITHKSNAFIASGSHVSAGQIVVDAQTEVPILNSWMQWSDFSSVISHLNANAGVVNDILTSYANATATATDGGISGAVNYFNITNDTTAWVGSNAILVQTGTAAPASTYSISGAGFDTSFQSVDITGNIEVKALTETQSINVGGNFSWLGIAGTNGGGSDATAVGGSANVNIFNSNTIAGIAAGASVTSAGILDVSAKTADTVFAVSPTSGKGSGLGLNGIASVLMIDNNTSASISNLATISAPTVSISAQQQLSSFDIAGAVGSSTSSGVGLSVALVDLETATAAFIGDNSQELGKSGAGSDDAGTGYVPPGTVTADRLAVTALTTGRLQTLSVAAQYSNNAVPPTASEALQRTAPDDANYLTQLGYYMANKMAAVAAKIDDAVNNLTSDNMNMVNGTGSMAGAGSSSISLTSLSTSAGIADAHISAFTSGADNSVTVQALNNTILTTASGAAAVAIGAPGTSRTAAIAGTLALDNSADMTTATIRHSQVTATNIGVQALAGGENTVIGLAVALTSGSASSATNASISGSVLVNRNGVQALVDRSSLGGASTSANGTISIAADRKTRIGIGGGALSAGLTGGGTGIGIALTYVEIGDPSSGDAVSAIISNSTVVNTARLSVMALDQSRIVAGAAVATGGAGTYGFAGSVIVNKIAPTITAKILNGSVATSGDVTVSSSGGSDSNLDALISNAQIAATGGLASSGGGTGAGNANVDFSANAVSPTSASGAAIIAVAGQIAYGKSNVGLSLVVNQIAQINQATVDGVILISGGTVTVTSTNDAEILGVAVGANIAAGSVAGLGSVVYNSIADGVIAQIGGSGPTSVTAKSVSVTAEDGAHIRGATGALAANMNSSAVGLSVTVNQIANYVAATISTASVTANLPTTASAMGGSLLVSGQSNAAITTASVTGSFSGGASATTPSSGGGSSSSPLSTLFTKFVPASLARLQAASTPPQQQSAPSTPDTSSLTGAGSISLSTEATSVYASIVNSSTVAAQNNVILLANNSDAITVYAGSLALSAGTGTTASASVLVNEISGTTSAYVSGSTVDAFGRSTGYGVDSGQLLTAVDPSALVSPDALPALQNGSVTVNGIAVVATSLQTVKTISAVAAGSASGTALAANVITNTMKGATSAYAVNALLDTNLTSTAPDIRIAASSAAFANNLDVGMAGSGGNAAGTVTLVINLMSGATNAYLQDSTTGSAAHPAGAVAILANAWLGTSGISAGVAASDSVGVAGSAIANTFSAKTSAYAKGGTLNASTLAVKANTTDGYYGIVGSYAIGGTAGVGAGVVVATMNNETNAYLGATDDAIAVTLSGATGTANALAVYASTTTKTKSYDFGFALGGTGGVAAMATVNLLTNKTLAKIENANVTVLAASPTGQSGIDVSGNETVNLNATTGGVAAGGSAAGGAAVNVAILKSSNQALINQSTIRTPGSVGVSATSARDITAKTVTGALAGSVALAGTVGVVLVGDAASAAQTSDIGASVGSADTATRSGGSMSAALGAGSDGITAAINGGTVTANAVTITATGNVAIENAVGTVAVSGSAGLGAAVGYTTVRQAITAQASGGTIATQSLSITAGAGDDGDRAAHTTAIAGGGGGYAGLGAAVAISEISNTINALVNSTVSGGTATVNGVTGTVLANTVTVSAADTSTSASDVTGVAVSIYAAVGASVAKADRSSIVNAKTQSSAGIVAQTVTVQASEGGATYAFGKGGAGGAGLAGTGVSATATDTAQVTSGVLAGSRIVAISGLTVSATASPDAKAFAFGVSAGSSAAGISIADAEANATVTAYVDGGADLTQTSGLTIKALVNITGTSATAFPSSATVLPTETSDFQAGGTTAAAWSIAGSGALSFAFNDTTANAKSNTTVIAETRDGFRLPSGAVSISASNKTNQYAKGTGVAISGGLAVGLVDAEASSTSTTTARVGQNTLSTAQARDANGNITTPGTGDVSISATGSDTNNADSTAGAGGVYAGNGSVAGTTDTSTVTASVGDNSRISATSISVSADHSDIFGQMANSLNAGIVGASAALSKHDGTSTVSVDIGTTVALNASAGGLTKVCIAYGCQAAVNITATNTFTDTKSGTRAGAGGGINGAGATSTININRNAGGTTISIGNGDDITSGTDATLAPGSIAMIATSIINIADEDDLTTGGLIQGAGVNSTVKAILTNEIDIGTGVALATRGSINLATYTTGAVTATGNVSTWGVAAVGSANASIDLTENERIKVLSSAANPTTLAAFYNVNVTAGKDLMKGQSNNLAGNAIAQGYVRGLIAVPTAEATTSIATNASVDLGAGSRVYAGQNVSVAANRGGASVQADGTGHGYELAFIPVTVGHDSASAPTTSTVNLGGTIVAGQYHTLQLTINADGTVTENASGAPVNYTYSATNTSSCSASITASCLLTAAQYQTLLNHGNISSGNIAAVRFGALFASGGNADIMADTLTGGGSIYAYGSPSITVNNANPIAVVLVGGAYIPNVPAGLITFSGNATEAAANAAGIARHADGTSTAGSITIALTNTSGDRGAGAPLIVDAPITNLGGVVSITNSNGSLIYQTVYATDSAGNFVVDAQGNKKAVSIGGTQGNQVLVSVPYGALIVDANSADGSFIAGASPVTEWSGSAIYPGGIHGTNANNAIMYVASSIYVNQLQGVDQIQNNGGGDINTSLYGTALDGPVNGNNAANAHSEIILFGACSYNGLLACPSGATISVYHTTQTAYVQQALSYTITNPDLQSVSGSAQSQQIYGNLIEVHAATIDINGAIYAGPPTVYNITLNAAMGSFVGQLNQYRQSLAGGDISTAYAISQQLTNQYGATAAFNLLNTAYTGGSLDVSSYLGFSANSARDVKATYDFSSGRVSLDKIEAHSTGASIVLDGAIISSNTLGNIHINSGFGQVLINNQTGFDLSVDGINTGSAANASAATSTVMIVDRLKDQVNGTSANDTKTFVYNPGAGVKTYISSNGANPIDGNGNVVGGAWLESSSSGTTATYSPVTGASYQYVQEAQLKRFFTTTIKEGATVFASASDWVFVSGTPGNPYYYVSPDAVPSTASGWVSSSGISLTPVGKVIVDPSAPLYRETIFGNIISHGYQASDNNGNPAQCWQGYPCAAPYNVAQWYPDWAFVRVTSVERADNNVGITFSGSATGAVTINSNASVIVSGDIKNPTGLTSITTSPNTSSIQQVAETSISGASVNLTSGGSIGTAANPVNVTITTGLGTTTGSFSGAAGNGGVIANLNSGANGLYVSAANGSVRLTAAGTLVAASGSYVSGTNVTLKSTNGSIGATNQLLSVQTARSGVLNASAYSDIGLYIPTGDLLIGQIASTAGNVALTVANGNIYDSLSQTSASALSQDQIAAIAAALHLIGTSDADAGASAIKSFENTVNANLATYLQFIANGTVASGTIGALEGAALSLYAPFANSAAIAAARTAQSGATHFVTPTNAQILATANDLAAANGVFTLTLTDADRAQYKALAAAALGVSAAQVSSVTDEQIQAWANARYQAYATTFADAYGTAWQTAVPAATTPFTVTAGSALATRLTMSSNWTAAQMVQAVDASAMQPSSTTVGSSATPDIVGHDVKLVTQGGAIGTYNPNGMQISLGQMVNGTLSSQQQAALASATTPGSVSLIGTDANGHALAAGTSLTTLGAGSTVTGLNIAQTAPVFVSASGAFTISSASSVYLQATAGSSININQLTAHGDVDLKAPGNIAASLVAGQPSSSTQIVTPGNLVLVAGSGNIGSSAVPLTLQIGGALINASAGGSVNIDFASGDASLQRVFAGGTATISTHQDYSIYSGLSGINISAGNIVLNSGKNIGSVNTALAISTTGHLSGSASGIANISAPTVNSAQPNSLTVSNLTASGNIWLSAGQALTVTDTISSTGGNIQTASASLLMNAGTLLKAFGTVTVNTLADATLAAIESLLNPATATDAIAISAGGTLYSASSGLSLTTGANGTASLAATLGIGSTTSALALDTASLFSATATGNNAGVYITSSSALQADTLQAAGALKLTADTLSIGSATSGGDATYLASGNLAFTLLKSTGGKISAASTAGSVSGTTVAAYGNAGISAFGDSIGTGITSTTGKIVVTSTGGRIDWSTLSAATTIDLTASGSTLTVGFATSGGTQTLHSKGNLTYTTLKTTGLTGDAGDIALTSDTGAIGVTGTDTLEANGGFN</sequence>
<keyword evidence="2" id="KW-0732">Signal</keyword>
<feature type="region of interest" description="Disordered" evidence="1">
    <location>
        <begin position="1865"/>
        <end position="1888"/>
    </location>
</feature>
<protein>
    <recommendedName>
        <fullName evidence="5">Filamentous haemagglutinin FhaB/tRNA nuclease CdiA-like TPS domain-containing protein</fullName>
    </recommendedName>
</protein>
<dbReference type="InterPro" id="IPR011050">
    <property type="entry name" value="Pectin_lyase_fold/virulence"/>
</dbReference>
<reference evidence="3 4" key="1">
    <citation type="submission" date="2024-06" db="EMBL/GenBank/DDBJ databases">
        <title>Genomic Encyclopedia of Type Strains, Phase IV (KMG-IV): sequencing the most valuable type-strain genomes for metagenomic binning, comparative biology and taxonomic classification.</title>
        <authorList>
            <person name="Goeker M."/>
        </authorList>
    </citation>
    <scope>NUCLEOTIDE SEQUENCE [LARGE SCALE GENOMIC DNA]</scope>
    <source>
        <strain evidence="3 4">DSM 29780</strain>
    </source>
</reference>
<keyword evidence="4" id="KW-1185">Reference proteome</keyword>
<feature type="chain" id="PRO_5046200292" description="Filamentous haemagglutinin FhaB/tRNA nuclease CdiA-like TPS domain-containing protein" evidence="2">
    <location>
        <begin position="41"/>
        <end position="5090"/>
    </location>
</feature>
<feature type="region of interest" description="Disordered" evidence="1">
    <location>
        <begin position="2856"/>
        <end position="2878"/>
    </location>
</feature>
<feature type="region of interest" description="Disordered" evidence="1">
    <location>
        <begin position="40"/>
        <end position="59"/>
    </location>
</feature>
<dbReference type="EMBL" id="JBEPMB010000015">
    <property type="protein sequence ID" value="MET3616229.1"/>
    <property type="molecule type" value="Genomic_DNA"/>
</dbReference>
<evidence type="ECO:0000256" key="2">
    <source>
        <dbReference type="SAM" id="SignalP"/>
    </source>
</evidence>
<gene>
    <name evidence="3" type="ORF">ABID16_004578</name>
</gene>
<dbReference type="NCBIfam" id="NF012204">
    <property type="entry name" value="adhes_FxxPxG"/>
    <property type="match status" value="1"/>
</dbReference>
<organism evidence="3 4">
    <name type="scientific">Rhizobium aquaticum</name>
    <dbReference type="NCBI Taxonomy" id="1549636"/>
    <lineage>
        <taxon>Bacteria</taxon>
        <taxon>Pseudomonadati</taxon>
        <taxon>Pseudomonadota</taxon>
        <taxon>Alphaproteobacteria</taxon>
        <taxon>Hyphomicrobiales</taxon>
        <taxon>Rhizobiaceae</taxon>
        <taxon>Rhizobium/Agrobacterium group</taxon>
        <taxon>Rhizobium</taxon>
    </lineage>
</organism>
<dbReference type="Proteomes" id="UP001549047">
    <property type="component" value="Unassembled WGS sequence"/>
</dbReference>
<feature type="compositionally biased region" description="Low complexity" evidence="1">
    <location>
        <begin position="1865"/>
        <end position="1883"/>
    </location>
</feature>
<evidence type="ECO:0000256" key="1">
    <source>
        <dbReference type="SAM" id="MobiDB-lite"/>
    </source>
</evidence>
<comment type="caution">
    <text evidence="3">The sequence shown here is derived from an EMBL/GenBank/DDBJ whole genome shotgun (WGS) entry which is preliminary data.</text>
</comment>
<evidence type="ECO:0000313" key="3">
    <source>
        <dbReference type="EMBL" id="MET3616229.1"/>
    </source>
</evidence>
<feature type="compositionally biased region" description="Polar residues" evidence="1">
    <location>
        <begin position="40"/>
        <end position="51"/>
    </location>
</feature>
<evidence type="ECO:0008006" key="5">
    <source>
        <dbReference type="Google" id="ProtNLM"/>
    </source>
</evidence>